<keyword evidence="2" id="KW-1185">Reference proteome</keyword>
<dbReference type="GeneID" id="43740862"/>
<dbReference type="OrthoDB" id="303851at2157"/>
<accession>A0A1H6CRS5</accession>
<dbReference type="RefSeq" id="WP_160113983.1">
    <property type="nucleotide sequence ID" value="NZ_CP031312.1"/>
</dbReference>
<dbReference type="EMBL" id="FNVN01000009">
    <property type="protein sequence ID" value="SEG75739.1"/>
    <property type="molecule type" value="Genomic_DNA"/>
</dbReference>
<gene>
    <name evidence="1" type="ORF">SAMN04488133_3695</name>
</gene>
<protein>
    <submittedName>
        <fullName evidence="1">Uncharacterized protein</fullName>
    </submittedName>
</protein>
<dbReference type="AlphaFoldDB" id="A0A1H6CRS5"/>
<evidence type="ECO:0000313" key="1">
    <source>
        <dbReference type="EMBL" id="SEG75739.1"/>
    </source>
</evidence>
<sequence>MPPSCGCTADELAATLEDSGFWGPAMPLASTYEVLDNGDNVWVAPEE</sequence>
<reference evidence="1 2" key="1">
    <citation type="submission" date="2016-10" db="EMBL/GenBank/DDBJ databases">
        <authorList>
            <person name="de Groot N.N."/>
        </authorList>
    </citation>
    <scope>NUCLEOTIDE SEQUENCE [LARGE SCALE GENOMIC DNA]</scope>
    <source>
        <strain evidence="1 2">CGMCC 1.10331</strain>
    </source>
</reference>
<proteinExistence type="predicted"/>
<dbReference type="Proteomes" id="UP000236740">
    <property type="component" value="Unassembled WGS sequence"/>
</dbReference>
<name>A0A1H6CRS5_9EURY</name>
<evidence type="ECO:0000313" key="2">
    <source>
        <dbReference type="Proteomes" id="UP000236740"/>
    </source>
</evidence>
<organism evidence="1 2">
    <name type="scientific">Halobellus limi</name>
    <dbReference type="NCBI Taxonomy" id="699433"/>
    <lineage>
        <taxon>Archaea</taxon>
        <taxon>Methanobacteriati</taxon>
        <taxon>Methanobacteriota</taxon>
        <taxon>Stenosarchaea group</taxon>
        <taxon>Halobacteria</taxon>
        <taxon>Halobacteriales</taxon>
        <taxon>Haloferacaceae</taxon>
        <taxon>Halobellus</taxon>
    </lineage>
</organism>